<protein>
    <submittedName>
        <fullName evidence="2">Uncharacterized protein</fullName>
    </submittedName>
</protein>
<accession>A0ABU3SFZ1</accession>
<comment type="caution">
    <text evidence="2">The sequence shown here is derived from an EMBL/GenBank/DDBJ whole genome shotgun (WGS) entry which is preliminary data.</text>
</comment>
<dbReference type="Proteomes" id="UP001254257">
    <property type="component" value="Unassembled WGS sequence"/>
</dbReference>
<gene>
    <name evidence="2" type="ORF">RKE40_27850</name>
</gene>
<reference evidence="2 3" key="1">
    <citation type="submission" date="2023-09" db="EMBL/GenBank/DDBJ databases">
        <title>Whole genome shotgun sequencing (WGS) of Bosea sp. ZW T0_25, isolated from stored onions (Allium cepa).</title>
        <authorList>
            <person name="Stoll D.A."/>
            <person name="Huch M."/>
        </authorList>
    </citation>
    <scope>NUCLEOTIDE SEQUENCE [LARGE SCALE GENOMIC DNA]</scope>
    <source>
        <strain evidence="2 3">ZW T0_25</strain>
    </source>
</reference>
<evidence type="ECO:0000256" key="1">
    <source>
        <dbReference type="SAM" id="MobiDB-lite"/>
    </source>
</evidence>
<dbReference type="EMBL" id="JAWDID010000082">
    <property type="protein sequence ID" value="MDU0343715.1"/>
    <property type="molecule type" value="Genomic_DNA"/>
</dbReference>
<proteinExistence type="predicted"/>
<evidence type="ECO:0000313" key="3">
    <source>
        <dbReference type="Proteomes" id="UP001254257"/>
    </source>
</evidence>
<name>A0ABU3SFZ1_9HYPH</name>
<sequence length="98" mass="10212">MATTLRGLFDTRRDAEMTVERLVQEHGIDRADILIAAAGPSNTAGERVAGADAKAGELSSATRSDAKLDGPIEVAVDIEDANKAASVRESITEFGKAA</sequence>
<organism evidence="2 3">
    <name type="scientific">Bosea rubneri</name>
    <dbReference type="NCBI Taxonomy" id="3075434"/>
    <lineage>
        <taxon>Bacteria</taxon>
        <taxon>Pseudomonadati</taxon>
        <taxon>Pseudomonadota</taxon>
        <taxon>Alphaproteobacteria</taxon>
        <taxon>Hyphomicrobiales</taxon>
        <taxon>Boseaceae</taxon>
        <taxon>Bosea</taxon>
    </lineage>
</organism>
<evidence type="ECO:0000313" key="2">
    <source>
        <dbReference type="EMBL" id="MDU0343715.1"/>
    </source>
</evidence>
<dbReference type="RefSeq" id="WP_316021414.1">
    <property type="nucleotide sequence ID" value="NZ_JAWDID010000082.1"/>
</dbReference>
<keyword evidence="3" id="KW-1185">Reference proteome</keyword>
<feature type="region of interest" description="Disordered" evidence="1">
    <location>
        <begin position="42"/>
        <end position="63"/>
    </location>
</feature>